<dbReference type="InterPro" id="IPR011006">
    <property type="entry name" value="CheY-like_superfamily"/>
</dbReference>
<dbReference type="CDD" id="cd07302">
    <property type="entry name" value="CHD"/>
    <property type="match status" value="1"/>
</dbReference>
<dbReference type="CDD" id="cd17569">
    <property type="entry name" value="REC_HupR-like"/>
    <property type="match status" value="1"/>
</dbReference>
<keyword evidence="1" id="KW-0597">Phosphoprotein</keyword>
<feature type="modified residue" description="4-aspartylphosphate" evidence="1">
    <location>
        <position position="51"/>
    </location>
</feature>
<evidence type="ECO:0000256" key="1">
    <source>
        <dbReference type="PROSITE-ProRule" id="PRU00169"/>
    </source>
</evidence>
<evidence type="ECO:0000259" key="3">
    <source>
        <dbReference type="PROSITE" id="PS50125"/>
    </source>
</evidence>
<dbReference type="InterPro" id="IPR029787">
    <property type="entry name" value="Nucleotide_cyclase"/>
</dbReference>
<dbReference type="InterPro" id="IPR050697">
    <property type="entry name" value="Adenylyl/Guanylyl_Cyclase_3/4"/>
</dbReference>
<dbReference type="Pfam" id="PF00072">
    <property type="entry name" value="Response_reg"/>
    <property type="match status" value="1"/>
</dbReference>
<evidence type="ECO:0000259" key="2">
    <source>
        <dbReference type="PROSITE" id="PS50110"/>
    </source>
</evidence>
<dbReference type="RefSeq" id="WP_173058882.1">
    <property type="nucleotide sequence ID" value="NZ_AP022853.1"/>
</dbReference>
<dbReference type="SMART" id="SM00448">
    <property type="entry name" value="REC"/>
    <property type="match status" value="1"/>
</dbReference>
<evidence type="ECO:0000313" key="4">
    <source>
        <dbReference type="EMBL" id="BCB25250.1"/>
    </source>
</evidence>
<accession>A0A6F8V7G1</accession>
<dbReference type="InterPro" id="IPR001789">
    <property type="entry name" value="Sig_transdc_resp-reg_receiver"/>
</dbReference>
<dbReference type="Gene3D" id="3.30.70.1230">
    <property type="entry name" value="Nucleotide cyclase"/>
    <property type="match status" value="1"/>
</dbReference>
<evidence type="ECO:0000313" key="5">
    <source>
        <dbReference type="Proteomes" id="UP000502260"/>
    </source>
</evidence>
<dbReference type="PROSITE" id="PS50110">
    <property type="entry name" value="RESPONSE_REGULATORY"/>
    <property type="match status" value="1"/>
</dbReference>
<dbReference type="SUPFAM" id="SSF55073">
    <property type="entry name" value="Nucleotide cyclase"/>
    <property type="match status" value="1"/>
</dbReference>
<dbReference type="SUPFAM" id="SSF52172">
    <property type="entry name" value="CheY-like"/>
    <property type="match status" value="1"/>
</dbReference>
<feature type="domain" description="Guanylate cyclase" evidence="3">
    <location>
        <begin position="162"/>
        <end position="294"/>
    </location>
</feature>
<dbReference type="KEGG" id="slac:SKTS_01360"/>
<dbReference type="Proteomes" id="UP000502260">
    <property type="component" value="Chromosome"/>
</dbReference>
<evidence type="ECO:0008006" key="6">
    <source>
        <dbReference type="Google" id="ProtNLM"/>
    </source>
</evidence>
<dbReference type="PANTHER" id="PTHR43081:SF1">
    <property type="entry name" value="ADENYLATE CYCLASE, TERMINAL-DIFFERENTIATION SPECIFIC"/>
    <property type="match status" value="1"/>
</dbReference>
<sequence length="408" mass="45384">MHTLLFVDDEPDIVDTLERTFRKGYRTLRATTGAEAIEIIGSETLDLIICDQRMPGITGDQVLKYALEHQPKAIRILLTGYADMEALVRCINDAQIYKYLPKPWEPEMLRLTVVRALESLDMERQKQLVTSALGCYVSAKVVEQIMADPSRLQLGGERKTLTMLFSDLESFSLLAERLEPELLTTLLNDYLSDMTDIILDEGGTVDKYLGDAIVAFWNAPLDQPDHASRACRAALRCQQRLEERADDYRSRTGSTLKARIGLHTGEVIVGNMGSRTRFDYSMIGDAANLASRLESANKAFGTHIMVSEATWNEIGAEFVGREIGVVKVTGRTAPVRVFELAGLAGAATRYDMAAYNEAQALCQAGRWAEAEMRFSAMPDDTLCRLHAETCSKAQINGGWDGVWLLETK</sequence>
<dbReference type="Gene3D" id="3.40.50.2300">
    <property type="match status" value="1"/>
</dbReference>
<dbReference type="Pfam" id="PF00211">
    <property type="entry name" value="Guanylate_cyc"/>
    <property type="match status" value="1"/>
</dbReference>
<protein>
    <recommendedName>
        <fullName evidence="6">Adenylate/guanylate cyclase domain-containing response regulator</fullName>
    </recommendedName>
</protein>
<reference evidence="5" key="1">
    <citation type="submission" date="2020-03" db="EMBL/GenBank/DDBJ databases">
        <title>Complete genome sequence of sulfur-oxidizing bacterium skT11.</title>
        <authorList>
            <person name="Kanda M."/>
            <person name="Kojima H."/>
            <person name="Fukui M."/>
        </authorList>
    </citation>
    <scope>NUCLEOTIDE SEQUENCE [LARGE SCALE GENOMIC DNA]</scope>
    <source>
        <strain evidence="5">skT11</strain>
    </source>
</reference>
<dbReference type="PROSITE" id="PS50125">
    <property type="entry name" value="GUANYLATE_CYCLASE_2"/>
    <property type="match status" value="1"/>
</dbReference>
<dbReference type="GO" id="GO:0004016">
    <property type="term" value="F:adenylate cyclase activity"/>
    <property type="evidence" value="ECO:0007669"/>
    <property type="project" value="UniProtKB-ARBA"/>
</dbReference>
<dbReference type="AlphaFoldDB" id="A0A6F8V7G1"/>
<dbReference type="GO" id="GO:0000160">
    <property type="term" value="P:phosphorelay signal transduction system"/>
    <property type="evidence" value="ECO:0007669"/>
    <property type="project" value="InterPro"/>
</dbReference>
<proteinExistence type="predicted"/>
<gene>
    <name evidence="4" type="ORF">SKTS_01360</name>
</gene>
<feature type="domain" description="Response regulatory" evidence="2">
    <location>
        <begin position="3"/>
        <end position="117"/>
    </location>
</feature>
<organism evidence="4 5">
    <name type="scientific">Sulfurimicrobium lacus</name>
    <dbReference type="NCBI Taxonomy" id="2715678"/>
    <lineage>
        <taxon>Bacteria</taxon>
        <taxon>Pseudomonadati</taxon>
        <taxon>Pseudomonadota</taxon>
        <taxon>Betaproteobacteria</taxon>
        <taxon>Nitrosomonadales</taxon>
        <taxon>Sulfuricellaceae</taxon>
        <taxon>Sulfurimicrobium</taxon>
    </lineage>
</organism>
<keyword evidence="5" id="KW-1185">Reference proteome</keyword>
<dbReference type="EMBL" id="AP022853">
    <property type="protein sequence ID" value="BCB25250.1"/>
    <property type="molecule type" value="Genomic_DNA"/>
</dbReference>
<dbReference type="PANTHER" id="PTHR43081">
    <property type="entry name" value="ADENYLATE CYCLASE, TERMINAL-DIFFERENTIATION SPECIFIC-RELATED"/>
    <property type="match status" value="1"/>
</dbReference>
<dbReference type="SMART" id="SM00044">
    <property type="entry name" value="CYCc"/>
    <property type="match status" value="1"/>
</dbReference>
<dbReference type="InterPro" id="IPR001054">
    <property type="entry name" value="A/G_cyclase"/>
</dbReference>
<name>A0A6F8V7G1_9PROT</name>
<dbReference type="GO" id="GO:0006171">
    <property type="term" value="P:cAMP biosynthetic process"/>
    <property type="evidence" value="ECO:0007669"/>
    <property type="project" value="TreeGrafter"/>
</dbReference>